<keyword evidence="2" id="KW-1185">Reference proteome</keyword>
<comment type="caution">
    <text evidence="1">The sequence shown here is derived from an EMBL/GenBank/DDBJ whole genome shotgun (WGS) entry which is preliminary data.</text>
</comment>
<evidence type="ECO:0000313" key="1">
    <source>
        <dbReference type="EMBL" id="KRZ77849.1"/>
    </source>
</evidence>
<dbReference type="Proteomes" id="UP000054843">
    <property type="component" value="Unassembled WGS sequence"/>
</dbReference>
<dbReference type="AlphaFoldDB" id="A0A0V1N1J3"/>
<name>A0A0V1N1J3_9BILA</name>
<proteinExistence type="predicted"/>
<evidence type="ECO:0000313" key="2">
    <source>
        <dbReference type="Proteomes" id="UP000054843"/>
    </source>
</evidence>
<dbReference type="EMBL" id="JYDO01000016">
    <property type="protein sequence ID" value="KRZ77849.1"/>
    <property type="molecule type" value="Genomic_DNA"/>
</dbReference>
<reference evidence="1 2" key="1">
    <citation type="submission" date="2015-01" db="EMBL/GenBank/DDBJ databases">
        <title>Evolution of Trichinella species and genotypes.</title>
        <authorList>
            <person name="Korhonen P.K."/>
            <person name="Edoardo P."/>
            <person name="Giuseppe L.R."/>
            <person name="Gasser R.B."/>
        </authorList>
    </citation>
    <scope>NUCLEOTIDE SEQUENCE [LARGE SCALE GENOMIC DNA]</scope>
    <source>
        <strain evidence="1">ISS1980</strain>
    </source>
</reference>
<gene>
    <name evidence="1" type="ORF">T10_3725</name>
</gene>
<protein>
    <submittedName>
        <fullName evidence="1">Uncharacterized protein</fullName>
    </submittedName>
</protein>
<accession>A0A0V1N1J3</accession>
<organism evidence="1 2">
    <name type="scientific">Trichinella papuae</name>
    <dbReference type="NCBI Taxonomy" id="268474"/>
    <lineage>
        <taxon>Eukaryota</taxon>
        <taxon>Metazoa</taxon>
        <taxon>Ecdysozoa</taxon>
        <taxon>Nematoda</taxon>
        <taxon>Enoplea</taxon>
        <taxon>Dorylaimia</taxon>
        <taxon>Trichinellida</taxon>
        <taxon>Trichinellidae</taxon>
        <taxon>Trichinella</taxon>
    </lineage>
</organism>
<sequence length="86" mass="9684">MQILLRGLNLFEIGQNLFTKIINLTNNLNSEKPPAYRPVFEQLSNQCSMYMNELVGKLVENEVCSVSFLEICCLRCAGTLLPTADD</sequence>